<keyword evidence="2" id="KW-0472">Membrane</keyword>
<dbReference type="CDD" id="cd06259">
    <property type="entry name" value="YdcF-like"/>
    <property type="match status" value="1"/>
</dbReference>
<keyword evidence="5" id="KW-1185">Reference proteome</keyword>
<keyword evidence="2" id="KW-1133">Transmembrane helix</keyword>
<name>A0A1I2T8K0_9CORY</name>
<evidence type="ECO:0000256" key="1">
    <source>
        <dbReference type="SAM" id="MobiDB-lite"/>
    </source>
</evidence>
<dbReference type="EMBL" id="FOPJ01000007">
    <property type="protein sequence ID" value="SFG60389.1"/>
    <property type="molecule type" value="Genomic_DNA"/>
</dbReference>
<keyword evidence="2" id="KW-0812">Transmembrane</keyword>
<accession>A0A1I2T8K0</accession>
<dbReference type="AlphaFoldDB" id="A0A1I2T8K0"/>
<feature type="domain" description="DUF218" evidence="3">
    <location>
        <begin position="84"/>
        <end position="191"/>
    </location>
</feature>
<proteinExistence type="predicted"/>
<evidence type="ECO:0000313" key="5">
    <source>
        <dbReference type="Proteomes" id="UP000199065"/>
    </source>
</evidence>
<gene>
    <name evidence="4" type="ORF">SAMN05660282_01362</name>
</gene>
<evidence type="ECO:0000256" key="2">
    <source>
        <dbReference type="SAM" id="Phobius"/>
    </source>
</evidence>
<protein>
    <submittedName>
        <fullName evidence="4">DUF218 domain-containing protein</fullName>
    </submittedName>
</protein>
<reference evidence="4 5" key="1">
    <citation type="submission" date="2016-10" db="EMBL/GenBank/DDBJ databases">
        <authorList>
            <person name="de Groot N.N."/>
        </authorList>
    </citation>
    <scope>NUCLEOTIDE SEQUENCE [LARGE SCALE GENOMIC DNA]</scope>
    <source>
        <strain>J11</strain>
        <strain evidence="5">PG 39</strain>
    </source>
</reference>
<dbReference type="InterPro" id="IPR003848">
    <property type="entry name" value="DUF218"/>
</dbReference>
<feature type="transmembrane region" description="Helical" evidence="2">
    <location>
        <begin position="41"/>
        <end position="62"/>
    </location>
</feature>
<sequence>MKGTGEHIVSSHLPSHQPGRRPTQPVTWSVIRRRAHRTLRWLIVTVIAFLLVLAAATAYFYAPEGLDDPWRRGEPITKMVRRADAVFVIAGSSDGRHELGAALVRAGVAKNFVVSNPRGPADHTGWEYCRREHKHTPDADKIICLTPDPVTTRGEARTINDLAQSYGWQRIIVVTNRPHTRRVRLTYQACTSLDAQVLHIKGIHVGLAPYHVLREVLGTAKFLIQRPCARTRS</sequence>
<organism evidence="4 5">
    <name type="scientific">Corynebacterium spheniscorum</name>
    <dbReference type="NCBI Taxonomy" id="185761"/>
    <lineage>
        <taxon>Bacteria</taxon>
        <taxon>Bacillati</taxon>
        <taxon>Actinomycetota</taxon>
        <taxon>Actinomycetes</taxon>
        <taxon>Mycobacteriales</taxon>
        <taxon>Corynebacteriaceae</taxon>
        <taxon>Corynebacterium</taxon>
    </lineage>
</organism>
<feature type="region of interest" description="Disordered" evidence="1">
    <location>
        <begin position="1"/>
        <end position="25"/>
    </location>
</feature>
<evidence type="ECO:0000313" key="4">
    <source>
        <dbReference type="EMBL" id="SFG60389.1"/>
    </source>
</evidence>
<dbReference type="Proteomes" id="UP000199065">
    <property type="component" value="Unassembled WGS sequence"/>
</dbReference>
<dbReference type="OrthoDB" id="4772924at2"/>
<dbReference type="STRING" id="185761.SAMN05660282_01362"/>
<dbReference type="Pfam" id="PF02698">
    <property type="entry name" value="DUF218"/>
    <property type="match status" value="1"/>
</dbReference>
<evidence type="ECO:0000259" key="3">
    <source>
        <dbReference type="Pfam" id="PF02698"/>
    </source>
</evidence>